<evidence type="ECO:0000256" key="2">
    <source>
        <dbReference type="SAM" id="SignalP"/>
    </source>
</evidence>
<evidence type="ECO:0000313" key="4">
    <source>
        <dbReference type="Proteomes" id="UP000242188"/>
    </source>
</evidence>
<evidence type="ECO:0008006" key="5">
    <source>
        <dbReference type="Google" id="ProtNLM"/>
    </source>
</evidence>
<feature type="chain" id="PRO_5012781178" description="SEFIR domain-containing protein" evidence="2">
    <location>
        <begin position="22"/>
        <end position="558"/>
    </location>
</feature>
<dbReference type="EMBL" id="NEDP02005531">
    <property type="protein sequence ID" value="OWF39299.1"/>
    <property type="molecule type" value="Genomic_DNA"/>
</dbReference>
<organism evidence="3 4">
    <name type="scientific">Mizuhopecten yessoensis</name>
    <name type="common">Japanese scallop</name>
    <name type="synonym">Patinopecten yessoensis</name>
    <dbReference type="NCBI Taxonomy" id="6573"/>
    <lineage>
        <taxon>Eukaryota</taxon>
        <taxon>Metazoa</taxon>
        <taxon>Spiralia</taxon>
        <taxon>Lophotrochozoa</taxon>
        <taxon>Mollusca</taxon>
        <taxon>Bivalvia</taxon>
        <taxon>Autobranchia</taxon>
        <taxon>Pteriomorphia</taxon>
        <taxon>Pectinida</taxon>
        <taxon>Pectinoidea</taxon>
        <taxon>Pectinidae</taxon>
        <taxon>Mizuhopecten</taxon>
    </lineage>
</organism>
<keyword evidence="1" id="KW-0472">Membrane</keyword>
<keyword evidence="2" id="KW-0732">Signal</keyword>
<accession>A0A210PS28</accession>
<proteinExistence type="predicted"/>
<gene>
    <name evidence="3" type="ORF">KP79_PYT11760</name>
</gene>
<dbReference type="OrthoDB" id="10443491at2759"/>
<feature type="transmembrane region" description="Helical" evidence="1">
    <location>
        <begin position="299"/>
        <end position="322"/>
    </location>
</feature>
<keyword evidence="1" id="KW-0812">Transmembrane</keyword>
<dbReference type="AlphaFoldDB" id="A0A210PS28"/>
<reference evidence="3 4" key="1">
    <citation type="journal article" date="2017" name="Nat. Ecol. Evol.">
        <title>Scallop genome provides insights into evolution of bilaterian karyotype and development.</title>
        <authorList>
            <person name="Wang S."/>
            <person name="Zhang J."/>
            <person name="Jiao W."/>
            <person name="Li J."/>
            <person name="Xun X."/>
            <person name="Sun Y."/>
            <person name="Guo X."/>
            <person name="Huan P."/>
            <person name="Dong B."/>
            <person name="Zhang L."/>
            <person name="Hu X."/>
            <person name="Sun X."/>
            <person name="Wang J."/>
            <person name="Zhao C."/>
            <person name="Wang Y."/>
            <person name="Wang D."/>
            <person name="Huang X."/>
            <person name="Wang R."/>
            <person name="Lv J."/>
            <person name="Li Y."/>
            <person name="Zhang Z."/>
            <person name="Liu B."/>
            <person name="Lu W."/>
            <person name="Hui Y."/>
            <person name="Liang J."/>
            <person name="Zhou Z."/>
            <person name="Hou R."/>
            <person name="Li X."/>
            <person name="Liu Y."/>
            <person name="Li H."/>
            <person name="Ning X."/>
            <person name="Lin Y."/>
            <person name="Zhao L."/>
            <person name="Xing Q."/>
            <person name="Dou J."/>
            <person name="Li Y."/>
            <person name="Mao J."/>
            <person name="Guo H."/>
            <person name="Dou H."/>
            <person name="Li T."/>
            <person name="Mu C."/>
            <person name="Jiang W."/>
            <person name="Fu Q."/>
            <person name="Fu X."/>
            <person name="Miao Y."/>
            <person name="Liu J."/>
            <person name="Yu Q."/>
            <person name="Li R."/>
            <person name="Liao H."/>
            <person name="Li X."/>
            <person name="Kong Y."/>
            <person name="Jiang Z."/>
            <person name="Chourrout D."/>
            <person name="Li R."/>
            <person name="Bao Z."/>
        </authorList>
    </citation>
    <scope>NUCLEOTIDE SEQUENCE [LARGE SCALE GENOMIC DNA]</scope>
    <source>
        <strain evidence="3 4">PY_sf001</strain>
    </source>
</reference>
<comment type="caution">
    <text evidence="3">The sequence shown here is derived from an EMBL/GenBank/DDBJ whole genome shotgun (WGS) entry which is preliminary data.</text>
</comment>
<name>A0A210PS28_MIZYE</name>
<keyword evidence="1" id="KW-1133">Transmembrane helix</keyword>
<keyword evidence="4" id="KW-1185">Reference proteome</keyword>
<feature type="signal peptide" evidence="2">
    <location>
        <begin position="1"/>
        <end position="21"/>
    </location>
</feature>
<sequence>MSSVSWFVVVFYAVIAQGINSSQPDGEAWGIRTCVIQDELKENDYGCQSQEIDTEDFTTVNGVSCTPEVHSVNIRHNRSDHGSVTVTFSMKTRSCHRNHNRSRGVVVKLELTGSNEVDYKIFSLITKNRLQSNNGVTSYTITLALPNIDALFIAEVYPIQPEKDGSSFIHPMSVGKSDRDNMSINKVYMYTPEVDYICKCGDIIVTTNNTISLNLCNYSAHLISSTVTRKGADSICTPTNESACEKNYSNLVDGNYTVLTSFKCKDDKPLECKKDVTIWTQKDDVKVIQADDIFDVNKVLMIAGISTGCVMAFVVVVTYGILKRRLHQSSNKHKRRELILKERNDIMLVYFSASGLKNNIGEFAETLKKATRLPVHFHDDEASQGQRFTNKFDWLDECVRNSSNFVFIASRDLYELLEKKCKGNANSTFNPTGNNEVEFSDEQAWLAGIPCYVMDRMRGKRFYGLKRSRCFIVSFKDDVNESKIDYAHKLSQLSVFQCKGTKLCYVSQKKPMTITGKFLYELHGNKRSRQININDLEKDEQEMLLPMEGIDEAIAIDV</sequence>
<evidence type="ECO:0000256" key="1">
    <source>
        <dbReference type="SAM" id="Phobius"/>
    </source>
</evidence>
<protein>
    <recommendedName>
        <fullName evidence="5">SEFIR domain-containing protein</fullName>
    </recommendedName>
</protein>
<dbReference type="Proteomes" id="UP000242188">
    <property type="component" value="Unassembled WGS sequence"/>
</dbReference>
<evidence type="ECO:0000313" key="3">
    <source>
        <dbReference type="EMBL" id="OWF39299.1"/>
    </source>
</evidence>